<feature type="signal peptide" evidence="2">
    <location>
        <begin position="1"/>
        <end position="31"/>
    </location>
</feature>
<feature type="compositionally biased region" description="Low complexity" evidence="1">
    <location>
        <begin position="387"/>
        <end position="400"/>
    </location>
</feature>
<organism evidence="3 4">
    <name type="scientific">Pseudomonas chlororaphis</name>
    <dbReference type="NCBI Taxonomy" id="587753"/>
    <lineage>
        <taxon>Bacteria</taxon>
        <taxon>Pseudomonadati</taxon>
        <taxon>Pseudomonadota</taxon>
        <taxon>Gammaproteobacteria</taxon>
        <taxon>Pseudomonadales</taxon>
        <taxon>Pseudomonadaceae</taxon>
        <taxon>Pseudomonas</taxon>
    </lineage>
</organism>
<dbReference type="RefSeq" id="WP_124322316.1">
    <property type="nucleotide sequence ID" value="NZ_CP027753.1"/>
</dbReference>
<feature type="chain" id="PRO_5018087352" evidence="2">
    <location>
        <begin position="32"/>
        <end position="400"/>
    </location>
</feature>
<accession>A0A3G7TW73</accession>
<evidence type="ECO:0000313" key="3">
    <source>
        <dbReference type="EMBL" id="AZE51151.1"/>
    </source>
</evidence>
<feature type="region of interest" description="Disordered" evidence="1">
    <location>
        <begin position="377"/>
        <end position="400"/>
    </location>
</feature>
<name>A0A3G7TW73_9PSED</name>
<reference evidence="3 4" key="1">
    <citation type="submission" date="2018-03" db="EMBL/GenBank/DDBJ databases">
        <title>Diversity of phytobeneficial traits revealed by whole-genome analysis of worldwide-isolated phenazine-producing Pseudomonas spp.</title>
        <authorList>
            <person name="Biessy A."/>
            <person name="Novinscak A."/>
            <person name="Blom J."/>
            <person name="Leger G."/>
            <person name="Thomashow L.S."/>
            <person name="Cazorla F.M."/>
            <person name="Josic D."/>
            <person name="Filion M."/>
        </authorList>
    </citation>
    <scope>NUCLEOTIDE SEQUENCE [LARGE SCALE GENOMIC DNA]</scope>
    <source>
        <strain evidence="3 4">B25</strain>
    </source>
</reference>
<proteinExistence type="predicted"/>
<keyword evidence="2" id="KW-0732">Signal</keyword>
<dbReference type="EMBL" id="CP027753">
    <property type="protein sequence ID" value="AZE51151.1"/>
    <property type="molecule type" value="Genomic_DNA"/>
</dbReference>
<protein>
    <submittedName>
        <fullName evidence="3">Uncharacterized protein</fullName>
    </submittedName>
</protein>
<evidence type="ECO:0000256" key="1">
    <source>
        <dbReference type="SAM" id="MobiDB-lite"/>
    </source>
</evidence>
<dbReference type="AlphaFoldDB" id="A0A3G7TW73"/>
<evidence type="ECO:0000256" key="2">
    <source>
        <dbReference type="SAM" id="SignalP"/>
    </source>
</evidence>
<sequence length="400" mass="43330">MKLAGLSLPLAALTLGGLTLSSLTLSTAAQANVDLKLGNTQRVTQLFSYPNNCSVICFRNWTLEQTVEHYLTQSVRRDGYSTAKVKVKTDNNQLYANISGVPKDYGKPLTALLDAGDLAYKGASKLNSDGKWTYSWYLFLPLGMALENRKSVELLHFPPDYSLTQAQDYLRSATTDRWATLLTTNGIPTEQTPGYQTIIDIAPIAAPATAGKDLEGVYGYFQDYQTTMVKQVSQNASGGALPMVAFGAPVRNWIKQQYGATVSVLGLAQISPSVGLKVPVLGSNHPSYIWYAADPENYDGDEAKADAAGLKVMGQDLSAACWQARMGSKPGSDPAVQLKSCTQNWQVANKEQTCALFYTSIRKLTPEQAQAKCATTPVQSQLKQLKEPAPSMSSEAPPHI</sequence>
<evidence type="ECO:0000313" key="4">
    <source>
        <dbReference type="Proteomes" id="UP000268048"/>
    </source>
</evidence>
<gene>
    <name evidence="3" type="ORF">C4K04_5504</name>
</gene>
<dbReference type="Proteomes" id="UP000268048">
    <property type="component" value="Chromosome"/>
</dbReference>